<reference evidence="5 6" key="1">
    <citation type="submission" date="2024-01" db="EMBL/GenBank/DDBJ databases">
        <title>Comparative genomics of Cryptococcus and Kwoniella reveals pathogenesis evolution and contrasting modes of karyotype evolution via chromosome fusion or intercentromeric recombination.</title>
        <authorList>
            <person name="Coelho M.A."/>
            <person name="David-Palma M."/>
            <person name="Shea T."/>
            <person name="Bowers K."/>
            <person name="McGinley-Smith S."/>
            <person name="Mohammad A.W."/>
            <person name="Gnirke A."/>
            <person name="Yurkov A.M."/>
            <person name="Nowrousian M."/>
            <person name="Sun S."/>
            <person name="Cuomo C.A."/>
            <person name="Heitman J."/>
        </authorList>
    </citation>
    <scope>NUCLEOTIDE SEQUENCE [LARGE SCALE GENOMIC DNA]</scope>
    <source>
        <strain evidence="5 6">CBS 6074</strain>
    </source>
</reference>
<dbReference type="InterPro" id="IPR011989">
    <property type="entry name" value="ARM-like"/>
</dbReference>
<dbReference type="InterPro" id="IPR001313">
    <property type="entry name" value="Pumilio_RNA-bd_rpt"/>
</dbReference>
<dbReference type="GO" id="GO:0005730">
    <property type="term" value="C:nucleolus"/>
    <property type="evidence" value="ECO:0007669"/>
    <property type="project" value="TreeGrafter"/>
</dbReference>
<evidence type="ECO:0000256" key="3">
    <source>
        <dbReference type="SAM" id="MobiDB-lite"/>
    </source>
</evidence>
<dbReference type="InterPro" id="IPR016024">
    <property type="entry name" value="ARM-type_fold"/>
</dbReference>
<keyword evidence="2" id="KW-0694">RNA-binding</keyword>
<dbReference type="SMART" id="SM00025">
    <property type="entry name" value="Pumilio"/>
    <property type="match status" value="4"/>
</dbReference>
<sequence length="743" mass="82651">MSSKQFNKKRSAPDGSNSAPSGKSKFSKSNNGKPSGKPNSFSNGKGGKPNNNNNNNSNGGKSKSNNSKSRSVPREREEDIKKRKKPITLGGGEEDVEDEDEDISMDEDDEDEQEGGDYYSDNEGDEDQIMGDKALEKAGNANGDDGTIEEKRPKLSKAEKAALHAQQPHRKTLLPSFTLLQETLLPLWENARRSDLSKDDKKKSIQELYQSTKGRINEISRNHKGTRILQTIIKFGGKEERTGVAMELEPRWKDMMESKYSKFLMSKLIRYCPSIRPLLIPKLTPNLLNLLNHSNAVTPLSDFYDLYSSSKERKLLVRGFYPRELKVFDGVTKQGQNQDQVQTLENFLEDIGNDGKGRERILDGIEKTILDVFNATQKQALAQSIFHRLVLEYVTCIFKFLDKEAADKKMHELLAAGAESFPEIVHTKDGSAVVRELIVRCNAKDRKQILQPLRKHVEALCKDGDAQMVLFTAFDCVDDTKLMGKAFVSDVVDLATTLAFDKQGRRVLLYLLTPTSTKHFIPSTISSLATSAQSAKDLGTSKKDTDVRRKELLGYASEGLLKAIEEKGDEMVRDPGAGMVVQETLLYAQGDKSGAISTLSRALEIAYPDPAPVEPNPDNSTNHPLDLSHSIRTYKTLLSGGHYNNQTKSLSIPDSELSSKFSKSIYQSISSESVGGEDNVIRICKGNAPFVMVELIESLKNSTENQREYKELKSILTKKGVKEQIEKSVRKGANMLAEKIGEL</sequence>
<dbReference type="GO" id="GO:0003729">
    <property type="term" value="F:mRNA binding"/>
    <property type="evidence" value="ECO:0007669"/>
    <property type="project" value="TreeGrafter"/>
</dbReference>
<dbReference type="Gene3D" id="1.25.10.10">
    <property type="entry name" value="Leucine-rich Repeat Variant"/>
    <property type="match status" value="1"/>
</dbReference>
<evidence type="ECO:0000256" key="2">
    <source>
        <dbReference type="ARBA" id="ARBA00022884"/>
    </source>
</evidence>
<evidence type="ECO:0000313" key="6">
    <source>
        <dbReference type="Proteomes" id="UP001355207"/>
    </source>
</evidence>
<gene>
    <name evidence="5" type="ORF">L201_000233</name>
</gene>
<organism evidence="5 6">
    <name type="scientific">Kwoniella dendrophila CBS 6074</name>
    <dbReference type="NCBI Taxonomy" id="1295534"/>
    <lineage>
        <taxon>Eukaryota</taxon>
        <taxon>Fungi</taxon>
        <taxon>Dikarya</taxon>
        <taxon>Basidiomycota</taxon>
        <taxon>Agaricomycotina</taxon>
        <taxon>Tremellomycetes</taxon>
        <taxon>Tremellales</taxon>
        <taxon>Cryptococcaceae</taxon>
        <taxon>Kwoniella</taxon>
    </lineage>
</organism>
<feature type="compositionally biased region" description="Basic and acidic residues" evidence="3">
    <location>
        <begin position="72"/>
        <end position="81"/>
    </location>
</feature>
<dbReference type="GO" id="GO:0006417">
    <property type="term" value="P:regulation of translation"/>
    <property type="evidence" value="ECO:0007669"/>
    <property type="project" value="TreeGrafter"/>
</dbReference>
<keyword evidence="1" id="KW-0677">Repeat</keyword>
<dbReference type="PANTHER" id="PTHR13389">
    <property type="entry name" value="PUMILIO HOMOLOG 3"/>
    <property type="match status" value="1"/>
</dbReference>
<dbReference type="AlphaFoldDB" id="A0AAX4JLF0"/>
<dbReference type="Proteomes" id="UP001355207">
    <property type="component" value="Chromosome 1"/>
</dbReference>
<feature type="domain" description="PUM-HD" evidence="4">
    <location>
        <begin position="189"/>
        <end position="552"/>
    </location>
</feature>
<name>A0AAX4JLF0_9TREE</name>
<dbReference type="InterPro" id="IPR040059">
    <property type="entry name" value="PUM3"/>
</dbReference>
<dbReference type="InterPro" id="IPR012959">
    <property type="entry name" value="CPL_dom"/>
</dbReference>
<dbReference type="InterPro" id="IPR033133">
    <property type="entry name" value="PUM-HD"/>
</dbReference>
<keyword evidence="6" id="KW-1185">Reference proteome</keyword>
<evidence type="ECO:0000256" key="1">
    <source>
        <dbReference type="ARBA" id="ARBA00022737"/>
    </source>
</evidence>
<feature type="region of interest" description="Disordered" evidence="3">
    <location>
        <begin position="1"/>
        <end position="126"/>
    </location>
</feature>
<dbReference type="GeneID" id="91090905"/>
<feature type="compositionally biased region" description="Basic residues" evidence="3">
    <location>
        <begin position="1"/>
        <end position="10"/>
    </location>
</feature>
<feature type="compositionally biased region" description="Low complexity" evidence="3">
    <location>
        <begin position="20"/>
        <end position="69"/>
    </location>
</feature>
<dbReference type="EMBL" id="CP144098">
    <property type="protein sequence ID" value="WWC85370.1"/>
    <property type="molecule type" value="Genomic_DNA"/>
</dbReference>
<dbReference type="SUPFAM" id="SSF48371">
    <property type="entry name" value="ARM repeat"/>
    <property type="match status" value="1"/>
</dbReference>
<evidence type="ECO:0000313" key="5">
    <source>
        <dbReference type="EMBL" id="WWC85370.1"/>
    </source>
</evidence>
<dbReference type="Pfam" id="PF08144">
    <property type="entry name" value="CPL"/>
    <property type="match status" value="1"/>
</dbReference>
<dbReference type="PANTHER" id="PTHR13389:SF0">
    <property type="entry name" value="PUMILIO HOMOLOG 3"/>
    <property type="match status" value="1"/>
</dbReference>
<accession>A0AAX4JLF0</accession>
<protein>
    <recommendedName>
        <fullName evidence="4">PUM-HD domain-containing protein</fullName>
    </recommendedName>
</protein>
<proteinExistence type="predicted"/>
<evidence type="ECO:0000259" key="4">
    <source>
        <dbReference type="PROSITE" id="PS50303"/>
    </source>
</evidence>
<dbReference type="RefSeq" id="XP_066072133.1">
    <property type="nucleotide sequence ID" value="XM_066216036.1"/>
</dbReference>
<dbReference type="PROSITE" id="PS50303">
    <property type="entry name" value="PUM_HD"/>
    <property type="match status" value="1"/>
</dbReference>
<feature type="compositionally biased region" description="Acidic residues" evidence="3">
    <location>
        <begin position="92"/>
        <end position="126"/>
    </location>
</feature>